<dbReference type="CDD" id="cd00009">
    <property type="entry name" value="AAA"/>
    <property type="match status" value="1"/>
</dbReference>
<evidence type="ECO:0000313" key="2">
    <source>
        <dbReference type="Proteomes" id="UP000095282"/>
    </source>
</evidence>
<evidence type="ECO:0000313" key="3">
    <source>
        <dbReference type="WBParaSite" id="Csp11.Scaffold630.g19515.t1"/>
    </source>
</evidence>
<feature type="compositionally biased region" description="Acidic residues" evidence="1">
    <location>
        <begin position="355"/>
        <end position="366"/>
    </location>
</feature>
<sequence>MENEKQNGTIHSFFAPKTANEKMKKIEEKAKIQKSRLKTRRSSAYFGSAGGTTDLDSPQNSDVLIVYEAQSVPSTSSQKSDNITTETECTVIASCSSSSSVALSKSESVSMDVTRSPKPEKVAAIFSRSPAQPKKIVQIKEDNAMSTSSQSPVPESPKSTSKLFSLFSPKPKTKVESADVPMEIVISDSPITSKKESTSNPKVSIGVKRQEHWGDRHPETYEFIQRMPLQKSIFEDRSEVLNGRIFNSRSFDENILNVDNIESELREGPSSDPYLLFMEKRTNSVDIEKLPIPENSPTPAIFPTSMNNLVEGADEENEILRWLKRWKKRVRKEMENQKEKQKSSAKKGRKRKGEDDDDDEYEEENNVDLENPLVLIGPTGVGKTALTRALARQENMRIISIGPEMDRSGAEIKKQLFEALRSHRVDQQARPRVSFFITPSRHRNLQKSQKKNKRRKNSYKV</sequence>
<feature type="compositionally biased region" description="Polar residues" evidence="1">
    <location>
        <begin position="144"/>
        <end position="163"/>
    </location>
</feature>
<dbReference type="AlphaFoldDB" id="A0A1I7UUM3"/>
<dbReference type="WBParaSite" id="Csp11.Scaffold630.g19515.t1">
    <property type="protein sequence ID" value="Csp11.Scaffold630.g19515.t1"/>
    <property type="gene ID" value="Csp11.Scaffold630.g19515"/>
</dbReference>
<feature type="compositionally biased region" description="Polar residues" evidence="1">
    <location>
        <begin position="1"/>
        <end position="10"/>
    </location>
</feature>
<name>A0A1I7UUM3_9PELO</name>
<evidence type="ECO:0000256" key="1">
    <source>
        <dbReference type="SAM" id="MobiDB-lite"/>
    </source>
</evidence>
<feature type="region of interest" description="Disordered" evidence="1">
    <location>
        <begin position="31"/>
        <end position="59"/>
    </location>
</feature>
<dbReference type="GO" id="GO:0003677">
    <property type="term" value="F:DNA binding"/>
    <property type="evidence" value="ECO:0007669"/>
    <property type="project" value="TreeGrafter"/>
</dbReference>
<feature type="compositionally biased region" description="Basic and acidic residues" evidence="1">
    <location>
        <begin position="333"/>
        <end position="342"/>
    </location>
</feature>
<accession>A0A1I7UUM3</accession>
<dbReference type="eggNOG" id="KOG1968">
    <property type="taxonomic scope" value="Eukaryota"/>
</dbReference>
<feature type="region of interest" description="Disordered" evidence="1">
    <location>
        <begin position="438"/>
        <end position="461"/>
    </location>
</feature>
<reference evidence="3" key="1">
    <citation type="submission" date="2016-11" db="UniProtKB">
        <authorList>
            <consortium name="WormBaseParasite"/>
        </authorList>
    </citation>
    <scope>IDENTIFICATION</scope>
</reference>
<dbReference type="SUPFAM" id="SSF52540">
    <property type="entry name" value="P-loop containing nucleoside triphosphate hydrolases"/>
    <property type="match status" value="1"/>
</dbReference>
<dbReference type="PANTHER" id="PTHR23389">
    <property type="entry name" value="CHROMOSOME TRANSMISSION FIDELITY FACTOR 18"/>
    <property type="match status" value="1"/>
</dbReference>
<dbReference type="Gene3D" id="3.40.50.300">
    <property type="entry name" value="P-loop containing nucleotide triphosphate hydrolases"/>
    <property type="match status" value="1"/>
</dbReference>
<protein>
    <submittedName>
        <fullName evidence="3">ATPase_AAA_core domain-containing protein</fullName>
    </submittedName>
</protein>
<dbReference type="PANTHER" id="PTHR23389:SF34">
    <property type="entry name" value="PROTEIN KINASE DOMAIN-CONTAINING PROTEIN"/>
    <property type="match status" value="1"/>
</dbReference>
<feature type="region of interest" description="Disordered" evidence="1">
    <location>
        <begin position="1"/>
        <end position="20"/>
    </location>
</feature>
<dbReference type="Proteomes" id="UP000095282">
    <property type="component" value="Unplaced"/>
</dbReference>
<feature type="compositionally biased region" description="Basic residues" evidence="1">
    <location>
        <begin position="32"/>
        <end position="41"/>
    </location>
</feature>
<dbReference type="STRING" id="1561998.A0A1I7UUM3"/>
<dbReference type="GO" id="GO:0005634">
    <property type="term" value="C:nucleus"/>
    <property type="evidence" value="ECO:0007669"/>
    <property type="project" value="TreeGrafter"/>
</dbReference>
<feature type="region of interest" description="Disordered" evidence="1">
    <location>
        <begin position="333"/>
        <end position="366"/>
    </location>
</feature>
<feature type="region of interest" description="Disordered" evidence="1">
    <location>
        <begin position="133"/>
        <end position="166"/>
    </location>
</feature>
<feature type="compositionally biased region" description="Basic residues" evidence="1">
    <location>
        <begin position="440"/>
        <end position="461"/>
    </location>
</feature>
<organism evidence="2 3">
    <name type="scientific">Caenorhabditis tropicalis</name>
    <dbReference type="NCBI Taxonomy" id="1561998"/>
    <lineage>
        <taxon>Eukaryota</taxon>
        <taxon>Metazoa</taxon>
        <taxon>Ecdysozoa</taxon>
        <taxon>Nematoda</taxon>
        <taxon>Chromadorea</taxon>
        <taxon>Rhabditida</taxon>
        <taxon>Rhabditina</taxon>
        <taxon>Rhabditomorpha</taxon>
        <taxon>Rhabditoidea</taxon>
        <taxon>Rhabditidae</taxon>
        <taxon>Peloderinae</taxon>
        <taxon>Caenorhabditis</taxon>
    </lineage>
</organism>
<dbReference type="InterPro" id="IPR027417">
    <property type="entry name" value="P-loop_NTPase"/>
</dbReference>
<keyword evidence="2" id="KW-1185">Reference proteome</keyword>
<proteinExistence type="predicted"/>